<dbReference type="PIRSF" id="PIRSF002741">
    <property type="entry name" value="MppA"/>
    <property type="match status" value="1"/>
</dbReference>
<dbReference type="GO" id="GO:0042884">
    <property type="term" value="P:microcin transport"/>
    <property type="evidence" value="ECO:0007669"/>
    <property type="project" value="TreeGrafter"/>
</dbReference>
<protein>
    <submittedName>
        <fullName evidence="3">Putative oligopeptide transporter subunit periplasmic-binding component of ABC superfamily transporter</fullName>
    </submittedName>
</protein>
<keyword evidence="1" id="KW-0732">Signal</keyword>
<dbReference type="Pfam" id="PF00496">
    <property type="entry name" value="SBP_bac_5"/>
    <property type="match status" value="1"/>
</dbReference>
<evidence type="ECO:0000313" key="4">
    <source>
        <dbReference type="Proteomes" id="UP000220639"/>
    </source>
</evidence>
<dbReference type="Gene3D" id="3.10.105.10">
    <property type="entry name" value="Dipeptide-binding Protein, Domain 3"/>
    <property type="match status" value="1"/>
</dbReference>
<dbReference type="EMBL" id="FZTC01000022">
    <property type="protein sequence ID" value="SNU36640.1"/>
    <property type="molecule type" value="Genomic_DNA"/>
</dbReference>
<organism evidence="3 4">
    <name type="scientific">Klebsiella grimontii</name>
    <dbReference type="NCBI Taxonomy" id="2058152"/>
    <lineage>
        <taxon>Bacteria</taxon>
        <taxon>Pseudomonadati</taxon>
        <taxon>Pseudomonadota</taxon>
        <taxon>Gammaproteobacteria</taxon>
        <taxon>Enterobacterales</taxon>
        <taxon>Enterobacteriaceae</taxon>
        <taxon>Klebsiella/Raoultella group</taxon>
        <taxon>Klebsiella</taxon>
    </lineage>
</organism>
<dbReference type="InterPro" id="IPR030678">
    <property type="entry name" value="Peptide/Ni-bd"/>
</dbReference>
<dbReference type="GO" id="GO:0030288">
    <property type="term" value="C:outer membrane-bounded periplasmic space"/>
    <property type="evidence" value="ECO:0007669"/>
    <property type="project" value="TreeGrafter"/>
</dbReference>
<proteinExistence type="predicted"/>
<evidence type="ECO:0000259" key="2">
    <source>
        <dbReference type="Pfam" id="PF00496"/>
    </source>
</evidence>
<evidence type="ECO:0000256" key="1">
    <source>
        <dbReference type="ARBA" id="ARBA00022729"/>
    </source>
</evidence>
<gene>
    <name evidence="3" type="primary">yejA</name>
    <name evidence="3" type="ORF">KOSB73_290127</name>
</gene>
<dbReference type="InterPro" id="IPR000914">
    <property type="entry name" value="SBP_5_dom"/>
</dbReference>
<dbReference type="GO" id="GO:0015833">
    <property type="term" value="P:peptide transport"/>
    <property type="evidence" value="ECO:0007669"/>
    <property type="project" value="TreeGrafter"/>
</dbReference>
<dbReference type="CDD" id="cd08497">
    <property type="entry name" value="MbnE-like"/>
    <property type="match status" value="1"/>
</dbReference>
<dbReference type="Gene3D" id="3.40.190.10">
    <property type="entry name" value="Periplasmic binding protein-like II"/>
    <property type="match status" value="1"/>
</dbReference>
<sequence>MMNRRNISQPAKGPLLFAIRGRAVSGPAWEDEILVIFARISLILLALFSLQSQAQTIKESDRFAIIGEPKYAAGFTHYDYANPAAPKGGAITLAAIGTFDNFNRYAMRGNPGIRTESLYDTLFTTSDDEPGSYYPLIAEHTRYADDFSWMEITLNPRARYHDGSPITASDVAFTFQKFMTEGVPQFRLYYKGTRVKAIAPLTVRIDLAAPGKENMLSLMTLPVMPEKYWKNHKLSDPLSAPPLASGPYRITAWRMGQYITYSRVKDYWAADLPVNRGRWNFDSLRYDYYLDDNVAFEAFKAGAVDRREENVAKNWATRYVGRNFTHGYIVKDEYTNTSAQNTQWLAFNIQRPVFSDRRVREAITLAFDFEWMNKALFYGSYSRANSFFQNTEYAARDYPDADELALLTPLKKEIPAEVFTQIYRPPISSGDGFARANLLKADAILNQAGWIVKNQRRMNAKSGKPLRFELLLPSGSSDRWVLPFQHNLQRLGIVMDIRQVDNSQYSNRKRSRDYDMMPNVWRATPWPDTGLQVSWDSQYINSSYNASGVQSPAVDQLIAQIIRWQGNKEKLLPLGRALDRVLTWNYYMLPMWYMAQDRTAYWDKFSFPQTRAIYSSGFENGWYDASKAARLPADRR</sequence>
<dbReference type="Proteomes" id="UP000220639">
    <property type="component" value="Unassembled WGS sequence"/>
</dbReference>
<evidence type="ECO:0000313" key="3">
    <source>
        <dbReference type="EMBL" id="SNU36640.1"/>
    </source>
</evidence>
<dbReference type="PANTHER" id="PTHR30290:SF64">
    <property type="entry name" value="ABC TRANSPORTER PERIPLASMIC BINDING PROTEIN"/>
    <property type="match status" value="1"/>
</dbReference>
<name>A0A285B6W3_9ENTR</name>
<reference evidence="4" key="1">
    <citation type="submission" date="2017-08" db="EMBL/GenBank/DDBJ databases">
        <authorList>
            <person name="Brisse S."/>
        </authorList>
    </citation>
    <scope>NUCLEOTIDE SEQUENCE [LARGE SCALE GENOMIC DNA]</scope>
    <source>
        <strain evidence="4">06D021</strain>
    </source>
</reference>
<dbReference type="GO" id="GO:0043190">
    <property type="term" value="C:ATP-binding cassette (ABC) transporter complex"/>
    <property type="evidence" value="ECO:0007669"/>
    <property type="project" value="InterPro"/>
</dbReference>
<dbReference type="FunFam" id="3.10.105.10:FF:000005">
    <property type="entry name" value="ABC transporter substrate-binding protein"/>
    <property type="match status" value="1"/>
</dbReference>
<accession>A0A285B6W3</accession>
<feature type="domain" description="Solute-binding protein family 5" evidence="2">
    <location>
        <begin position="133"/>
        <end position="537"/>
    </location>
</feature>
<dbReference type="GO" id="GO:1904680">
    <property type="term" value="F:peptide transmembrane transporter activity"/>
    <property type="evidence" value="ECO:0007669"/>
    <property type="project" value="TreeGrafter"/>
</dbReference>
<dbReference type="SUPFAM" id="SSF53850">
    <property type="entry name" value="Periplasmic binding protein-like II"/>
    <property type="match status" value="1"/>
</dbReference>
<dbReference type="PANTHER" id="PTHR30290">
    <property type="entry name" value="PERIPLASMIC BINDING COMPONENT OF ABC TRANSPORTER"/>
    <property type="match status" value="1"/>
</dbReference>
<dbReference type="AlphaFoldDB" id="A0A285B6W3"/>
<dbReference type="FunFam" id="3.40.190.10:FF:000104">
    <property type="entry name" value="Peptide ABC transporter substrate-binding protein"/>
    <property type="match status" value="1"/>
</dbReference>
<dbReference type="InterPro" id="IPR039424">
    <property type="entry name" value="SBP_5"/>
</dbReference>